<dbReference type="AlphaFoldDB" id="A0A2B7WTU2"/>
<dbReference type="GO" id="GO:0020037">
    <property type="term" value="F:heme binding"/>
    <property type="evidence" value="ECO:0007669"/>
    <property type="project" value="InterPro"/>
</dbReference>
<comment type="cofactor">
    <cofactor evidence="1 7">
        <name>heme</name>
        <dbReference type="ChEBI" id="CHEBI:30413"/>
    </cofactor>
</comment>
<dbReference type="PROSITE" id="PS00086">
    <property type="entry name" value="CYTOCHROME_P450"/>
    <property type="match status" value="1"/>
</dbReference>
<dbReference type="PRINTS" id="PR00385">
    <property type="entry name" value="P450"/>
</dbReference>
<comment type="similarity">
    <text evidence="2 8">Belongs to the cytochrome P450 family.</text>
</comment>
<gene>
    <name evidence="10" type="ORF">AJ79_08338</name>
</gene>
<keyword evidence="4 8" id="KW-0560">Oxidoreductase</keyword>
<sequence>MAVTDVENIRRLDKLYAASGNPRHRSPCSSLTCQFFSDASMFLVSVVNSLLRVGVIEAESWYAAMDSGLIIMSVFPTYMEAYLLARGDVVQPAVLLVALFAILIVVLTSVVDFLLKHRKLVDVPVLNLDGWNFDKAKDVYNSNFTSLIKAGYEQYRGGVFQLWSPEGYQIILSPDFVDEMKNLQADKANLASAVEERFIGSYKWMEITNQINNRAVYKNLTAQMGALIPDILDEARYALDTELPSSSEYTPVKIYNPLLRIVTMMSGRVFVGPSICRNEDWIEASISYTLDTFQGSARLKQWTLALRPILAYFFQETRRIEKHHATARRLLVPIIKARAEAQNDPKYVRPNDMIQWIMDQGSIEKKPPSFKKQAEMQLLIGLAGIHTTTLTCTQALFDLAARPEYIGPLREEARQVMAEAGGKLEKKDISRLIKLDSFIKESQRMSPPDMITFDRVIEQPLTLSNGFTLPKGARLAVPAGPISLDDSVWKDAEKFDGFRFAKLRQSSANLSTSYQFVTTGPNAMHFGHGRHACPGRFFAANEIKIIMALMLLKYDIKLENEEKGRPANKTFGSMISPDVEAGIMLKVRQAV</sequence>
<dbReference type="EMBL" id="PDNB01000193">
    <property type="protein sequence ID" value="PGG99976.1"/>
    <property type="molecule type" value="Genomic_DNA"/>
</dbReference>
<dbReference type="PANTHER" id="PTHR46206:SF6">
    <property type="entry name" value="CYTOCHROME P450 MONOOXYGENASE AN1598-RELATED"/>
    <property type="match status" value="1"/>
</dbReference>
<keyword evidence="9" id="KW-0812">Transmembrane</keyword>
<keyword evidence="9" id="KW-0472">Membrane</keyword>
<dbReference type="Gene3D" id="1.10.630.10">
    <property type="entry name" value="Cytochrome P450"/>
    <property type="match status" value="1"/>
</dbReference>
<dbReference type="SUPFAM" id="SSF48264">
    <property type="entry name" value="Cytochrome P450"/>
    <property type="match status" value="1"/>
</dbReference>
<dbReference type="CDD" id="cd11041">
    <property type="entry name" value="CYP503A1-like"/>
    <property type="match status" value="1"/>
</dbReference>
<evidence type="ECO:0000256" key="3">
    <source>
        <dbReference type="ARBA" id="ARBA00022723"/>
    </source>
</evidence>
<evidence type="ECO:0008006" key="12">
    <source>
        <dbReference type="Google" id="ProtNLM"/>
    </source>
</evidence>
<keyword evidence="6 8" id="KW-0503">Monooxygenase</keyword>
<feature type="binding site" description="axial binding residue" evidence="7">
    <location>
        <position position="533"/>
    </location>
    <ligand>
        <name>heme</name>
        <dbReference type="ChEBI" id="CHEBI:30413"/>
    </ligand>
    <ligandPart>
        <name>Fe</name>
        <dbReference type="ChEBI" id="CHEBI:18248"/>
    </ligandPart>
</feature>
<name>A0A2B7WTU2_9EURO</name>
<protein>
    <recommendedName>
        <fullName evidence="12">Cytochrome P450 monooxygenase</fullName>
    </recommendedName>
</protein>
<dbReference type="GO" id="GO:0004497">
    <property type="term" value="F:monooxygenase activity"/>
    <property type="evidence" value="ECO:0007669"/>
    <property type="project" value="UniProtKB-KW"/>
</dbReference>
<dbReference type="OrthoDB" id="1844152at2759"/>
<dbReference type="PRINTS" id="PR00465">
    <property type="entry name" value="EP450IV"/>
</dbReference>
<dbReference type="GO" id="GO:0016705">
    <property type="term" value="F:oxidoreductase activity, acting on paired donors, with incorporation or reduction of molecular oxygen"/>
    <property type="evidence" value="ECO:0007669"/>
    <property type="project" value="InterPro"/>
</dbReference>
<evidence type="ECO:0000313" key="10">
    <source>
        <dbReference type="EMBL" id="PGG99976.1"/>
    </source>
</evidence>
<evidence type="ECO:0000256" key="4">
    <source>
        <dbReference type="ARBA" id="ARBA00023002"/>
    </source>
</evidence>
<keyword evidence="9" id="KW-1133">Transmembrane helix</keyword>
<organism evidence="10 11">
    <name type="scientific">Helicocarpus griseus UAMH5409</name>
    <dbReference type="NCBI Taxonomy" id="1447875"/>
    <lineage>
        <taxon>Eukaryota</taxon>
        <taxon>Fungi</taxon>
        <taxon>Dikarya</taxon>
        <taxon>Ascomycota</taxon>
        <taxon>Pezizomycotina</taxon>
        <taxon>Eurotiomycetes</taxon>
        <taxon>Eurotiomycetidae</taxon>
        <taxon>Onygenales</taxon>
        <taxon>Ajellomycetaceae</taxon>
        <taxon>Helicocarpus</taxon>
    </lineage>
</organism>
<evidence type="ECO:0000256" key="6">
    <source>
        <dbReference type="ARBA" id="ARBA00023033"/>
    </source>
</evidence>
<keyword evidence="5 7" id="KW-0408">Iron</keyword>
<dbReference type="GO" id="GO:0005506">
    <property type="term" value="F:iron ion binding"/>
    <property type="evidence" value="ECO:0007669"/>
    <property type="project" value="InterPro"/>
</dbReference>
<dbReference type="InterPro" id="IPR036396">
    <property type="entry name" value="Cyt_P450_sf"/>
</dbReference>
<dbReference type="STRING" id="1447875.A0A2B7WTU2"/>
<keyword evidence="3 7" id="KW-0479">Metal-binding</keyword>
<dbReference type="Pfam" id="PF00067">
    <property type="entry name" value="p450"/>
    <property type="match status" value="1"/>
</dbReference>
<dbReference type="InterPro" id="IPR017972">
    <property type="entry name" value="Cyt_P450_CS"/>
</dbReference>
<comment type="caution">
    <text evidence="10">The sequence shown here is derived from an EMBL/GenBank/DDBJ whole genome shotgun (WGS) entry which is preliminary data.</text>
</comment>
<dbReference type="InterPro" id="IPR001128">
    <property type="entry name" value="Cyt_P450"/>
</dbReference>
<dbReference type="Proteomes" id="UP000223968">
    <property type="component" value="Unassembled WGS sequence"/>
</dbReference>
<keyword evidence="11" id="KW-1185">Reference proteome</keyword>
<evidence type="ECO:0000256" key="2">
    <source>
        <dbReference type="ARBA" id="ARBA00010617"/>
    </source>
</evidence>
<proteinExistence type="inferred from homology"/>
<evidence type="ECO:0000256" key="7">
    <source>
        <dbReference type="PIRSR" id="PIRSR602403-1"/>
    </source>
</evidence>
<dbReference type="PANTHER" id="PTHR46206">
    <property type="entry name" value="CYTOCHROME P450"/>
    <property type="match status" value="1"/>
</dbReference>
<reference evidence="10 11" key="1">
    <citation type="submission" date="2017-10" db="EMBL/GenBank/DDBJ databases">
        <title>Comparative genomics in systemic dimorphic fungi from Ajellomycetaceae.</title>
        <authorList>
            <person name="Munoz J.F."/>
            <person name="Mcewen J.G."/>
            <person name="Clay O.K."/>
            <person name="Cuomo C.A."/>
        </authorList>
    </citation>
    <scope>NUCLEOTIDE SEQUENCE [LARGE SCALE GENOMIC DNA]</scope>
    <source>
        <strain evidence="10 11">UAMH5409</strain>
    </source>
</reference>
<feature type="transmembrane region" description="Helical" evidence="9">
    <location>
        <begin position="93"/>
        <end position="115"/>
    </location>
</feature>
<evidence type="ECO:0000256" key="1">
    <source>
        <dbReference type="ARBA" id="ARBA00001971"/>
    </source>
</evidence>
<keyword evidence="7 8" id="KW-0349">Heme</keyword>
<evidence type="ECO:0000256" key="5">
    <source>
        <dbReference type="ARBA" id="ARBA00023004"/>
    </source>
</evidence>
<dbReference type="InterPro" id="IPR002403">
    <property type="entry name" value="Cyt_P450_E_grp-IV"/>
</dbReference>
<accession>A0A2B7WTU2</accession>
<evidence type="ECO:0000313" key="11">
    <source>
        <dbReference type="Proteomes" id="UP000223968"/>
    </source>
</evidence>
<evidence type="ECO:0000256" key="8">
    <source>
        <dbReference type="RuleBase" id="RU000461"/>
    </source>
</evidence>
<evidence type="ECO:0000256" key="9">
    <source>
        <dbReference type="SAM" id="Phobius"/>
    </source>
</evidence>